<evidence type="ECO:0000259" key="2">
    <source>
        <dbReference type="Pfam" id="PF19200"/>
    </source>
</evidence>
<dbReference type="Proteomes" id="UP000414364">
    <property type="component" value="Unassembled WGS sequence"/>
</dbReference>
<dbReference type="InterPro" id="IPR017853">
    <property type="entry name" value="GH"/>
</dbReference>
<dbReference type="InterPro" id="IPR008589">
    <property type="entry name" value="MupG"/>
</dbReference>
<dbReference type="InterPro" id="IPR029000">
    <property type="entry name" value="Cyclophilin-like_dom_sf"/>
</dbReference>
<dbReference type="Gene3D" id="2.40.100.10">
    <property type="entry name" value="Cyclophilin-like"/>
    <property type="match status" value="1"/>
</dbReference>
<dbReference type="InterPro" id="IPR043894">
    <property type="entry name" value="MupG_C"/>
</dbReference>
<dbReference type="AlphaFoldDB" id="A0A5P0ZSK2"/>
<evidence type="ECO:0000313" key="4">
    <source>
        <dbReference type="EMBL" id="MQS98444.1"/>
    </source>
</evidence>
<dbReference type="Proteomes" id="UP000371423">
    <property type="component" value="Unassembled WGS sequence"/>
</dbReference>
<proteinExistence type="predicted"/>
<gene>
    <name evidence="4" type="ORF">FHL05_11320</name>
    <name evidence="3" type="ORF">FHL06_11160</name>
</gene>
<dbReference type="EMBL" id="VDFP01000030">
    <property type="protein sequence ID" value="MQS76901.1"/>
    <property type="molecule type" value="Genomic_DNA"/>
</dbReference>
<dbReference type="Gene3D" id="3.20.20.70">
    <property type="entry name" value="Aldolase class I"/>
    <property type="match status" value="1"/>
</dbReference>
<dbReference type="InterPro" id="IPR013785">
    <property type="entry name" value="Aldolase_TIM"/>
</dbReference>
<dbReference type="Pfam" id="PF19200">
    <property type="entry name" value="MupG_N"/>
    <property type="match status" value="1"/>
</dbReference>
<evidence type="ECO:0000313" key="6">
    <source>
        <dbReference type="Proteomes" id="UP000414364"/>
    </source>
</evidence>
<dbReference type="PANTHER" id="PTHR38435:SF2">
    <property type="entry name" value="DUF871 DOMAIN-CONTAINING PROTEIN"/>
    <property type="match status" value="1"/>
</dbReference>
<accession>A0A5P0ZSK2</accession>
<comment type="caution">
    <text evidence="3">The sequence shown here is derived from an EMBL/GenBank/DDBJ whole genome shotgun (WGS) entry which is preliminary data.</text>
</comment>
<evidence type="ECO:0000313" key="5">
    <source>
        <dbReference type="Proteomes" id="UP000371423"/>
    </source>
</evidence>
<name>A0A5P0ZSK2_9LACO</name>
<evidence type="ECO:0000313" key="3">
    <source>
        <dbReference type="EMBL" id="MQS76901.1"/>
    </source>
</evidence>
<dbReference type="PANTHER" id="PTHR38435">
    <property type="match status" value="1"/>
</dbReference>
<keyword evidence="5" id="KW-1185">Reference proteome</keyword>
<protein>
    <submittedName>
        <fullName evidence="3">DUF871 domain-containing protein</fullName>
    </submittedName>
</protein>
<feature type="domain" description="6-phospho-N-acetylmuramidase C-terminal" evidence="1">
    <location>
        <begin position="243"/>
        <end position="344"/>
    </location>
</feature>
<dbReference type="SUPFAM" id="SSF51445">
    <property type="entry name" value="(Trans)glycosidases"/>
    <property type="match status" value="1"/>
</dbReference>
<sequence>MIKLLGFSFYLDHTLDQDDKNYIESMKQHHFNEIFTSLHIPEENQALYTKRLQDLLKVAKKNDLKVFVDIDQNSLANLPNELDGFYLRLDDGFSNQDIAEMSQTNPLALNASTLTKDDIKELQKYQADFKNIEAWHNFYPRPETGLDFQWFLKKNQWFKSLGITTQAFIPGDEKLRGPINAGLPTLEDQRNNDRLASAIQLTQANVDKVFIGDPRLSLTYQEEFADYFNNNVLDLTLKANDNIPQDLLNQILHNRPDPAAKVVRVLESRQMNQRNQTLIAPNNNIPRNIGSITIDNQAYGRYMGEVQLTKTDLPLDKKVNVIGHLDTNSIQLLPYITANSAFKLIPKE</sequence>
<dbReference type="Pfam" id="PF05913">
    <property type="entry name" value="MupG_C"/>
    <property type="match status" value="1"/>
</dbReference>
<dbReference type="SUPFAM" id="SSF50891">
    <property type="entry name" value="Cyclophilin-like"/>
    <property type="match status" value="1"/>
</dbReference>
<dbReference type="InterPro" id="IPR043797">
    <property type="entry name" value="MupG_N"/>
</dbReference>
<dbReference type="EMBL" id="VDFO01000052">
    <property type="protein sequence ID" value="MQS98444.1"/>
    <property type="molecule type" value="Genomic_DNA"/>
</dbReference>
<evidence type="ECO:0000259" key="1">
    <source>
        <dbReference type="Pfam" id="PF05913"/>
    </source>
</evidence>
<feature type="domain" description="6-phospho-N-acetylmuramidase N-terminal" evidence="2">
    <location>
        <begin position="5"/>
        <end position="224"/>
    </location>
</feature>
<reference evidence="5 6" key="1">
    <citation type="journal article" date="2019" name="Syst. Appl. Microbiol.">
        <title>Polyphasic characterization of two novel Lactobacillus spp. isolated from blown salami packages: Description of Lactobacillus halodurans sp. nov. and Lactobacillus salsicarnum sp. nov.</title>
        <authorList>
            <person name="Schuster J.A."/>
            <person name="Klingl A."/>
            <person name="Vogel R.F."/>
            <person name="Ehrmann M.A."/>
        </authorList>
    </citation>
    <scope>NUCLEOTIDE SEQUENCE [LARGE SCALE GENOMIC DNA]</scope>
    <source>
        <strain evidence="4 5">TMW 1.1920</strain>
        <strain evidence="3 6">TMW 1.2172</strain>
    </source>
</reference>
<organism evidence="3 6">
    <name type="scientific">Companilactobacillus halodurans</name>
    <dbReference type="NCBI Taxonomy" id="2584183"/>
    <lineage>
        <taxon>Bacteria</taxon>
        <taxon>Bacillati</taxon>
        <taxon>Bacillota</taxon>
        <taxon>Bacilli</taxon>
        <taxon>Lactobacillales</taxon>
        <taxon>Lactobacillaceae</taxon>
        <taxon>Companilactobacillus</taxon>
    </lineage>
</organism>